<feature type="domain" description="Fibronectin type-III" evidence="5">
    <location>
        <begin position="1613"/>
        <end position="1719"/>
    </location>
</feature>
<reference evidence="6 7" key="1">
    <citation type="submission" date="2017-10" db="EMBL/GenBank/DDBJ databases">
        <title>Novel microbial diversity and functional potential in the marine mammal oral microbiome.</title>
        <authorList>
            <person name="Dudek N.K."/>
            <person name="Sun C.L."/>
            <person name="Burstein D."/>
            <person name="Kantor R.S."/>
            <person name="Aliaga Goltsman D.S."/>
            <person name="Bik E.M."/>
            <person name="Thomas B.C."/>
            <person name="Banfield J.F."/>
            <person name="Relman D.A."/>
        </authorList>
    </citation>
    <scope>NUCLEOTIDE SEQUENCE [LARGE SCALE GENOMIC DNA]</scope>
    <source>
        <strain evidence="6">DOLJORAL78_47_16</strain>
    </source>
</reference>
<evidence type="ECO:0000313" key="7">
    <source>
        <dbReference type="Proteomes" id="UP000230821"/>
    </source>
</evidence>
<organism evidence="6 7">
    <name type="scientific">candidate division KSB3 bacterium</name>
    <dbReference type="NCBI Taxonomy" id="2044937"/>
    <lineage>
        <taxon>Bacteria</taxon>
        <taxon>candidate division KSB3</taxon>
    </lineage>
</organism>
<feature type="domain" description="Fibronectin type-III" evidence="5">
    <location>
        <begin position="1165"/>
        <end position="1271"/>
    </location>
</feature>
<gene>
    <name evidence="6" type="ORF">CSA56_13645</name>
</gene>
<dbReference type="SUPFAM" id="SSF69318">
    <property type="entry name" value="Integrin alpha N-terminal domain"/>
    <property type="match status" value="2"/>
</dbReference>
<dbReference type="InterPro" id="IPR013783">
    <property type="entry name" value="Ig-like_fold"/>
</dbReference>
<dbReference type="PROSITE" id="PS50853">
    <property type="entry name" value="FN3"/>
    <property type="match status" value="8"/>
</dbReference>
<evidence type="ECO:0000256" key="3">
    <source>
        <dbReference type="SAM" id="MobiDB-lite"/>
    </source>
</evidence>
<dbReference type="EMBL" id="PDSK01000105">
    <property type="protein sequence ID" value="PIE32970.1"/>
    <property type="molecule type" value="Genomic_DNA"/>
</dbReference>
<protein>
    <recommendedName>
        <fullName evidence="5">Fibronectin type-III domain-containing protein</fullName>
    </recommendedName>
</protein>
<dbReference type="InterPro" id="IPR050991">
    <property type="entry name" value="ECM_Regulatory_Proteins"/>
</dbReference>
<dbReference type="CDD" id="cd00063">
    <property type="entry name" value="FN3"/>
    <property type="match status" value="8"/>
</dbReference>
<proteinExistence type="predicted"/>
<dbReference type="InterPro" id="IPR013517">
    <property type="entry name" value="FG-GAP"/>
</dbReference>
<feature type="domain" description="Fibronectin type-III" evidence="5">
    <location>
        <begin position="1273"/>
        <end position="1382"/>
    </location>
</feature>
<dbReference type="PANTHER" id="PTHR46708:SF2">
    <property type="entry name" value="FIBRONECTIN TYPE-III DOMAIN-CONTAINING PROTEIN"/>
    <property type="match status" value="1"/>
</dbReference>
<dbReference type="InterPro" id="IPR036116">
    <property type="entry name" value="FN3_sf"/>
</dbReference>
<dbReference type="SUPFAM" id="SSF49265">
    <property type="entry name" value="Fibronectin type III"/>
    <property type="match status" value="7"/>
</dbReference>
<dbReference type="InterPro" id="IPR028994">
    <property type="entry name" value="Integrin_alpha_N"/>
</dbReference>
<feature type="chain" id="PRO_5013714387" description="Fibronectin type-III domain-containing protein" evidence="4">
    <location>
        <begin position="28"/>
        <end position="2474"/>
    </location>
</feature>
<feature type="domain" description="Fibronectin type-III" evidence="5">
    <location>
        <begin position="1831"/>
        <end position="1940"/>
    </location>
</feature>
<evidence type="ECO:0000313" key="6">
    <source>
        <dbReference type="EMBL" id="PIE32970.1"/>
    </source>
</evidence>
<dbReference type="Gene3D" id="2.130.10.130">
    <property type="entry name" value="Integrin alpha, N-terminal"/>
    <property type="match status" value="3"/>
</dbReference>
<feature type="signal peptide" evidence="4">
    <location>
        <begin position="1"/>
        <end position="27"/>
    </location>
</feature>
<dbReference type="InterPro" id="IPR003961">
    <property type="entry name" value="FN3_dom"/>
</dbReference>
<evidence type="ECO:0000259" key="5">
    <source>
        <dbReference type="PROSITE" id="PS50853"/>
    </source>
</evidence>
<evidence type="ECO:0000256" key="2">
    <source>
        <dbReference type="ARBA" id="ARBA00022737"/>
    </source>
</evidence>
<name>A0A2G6KC75_9BACT</name>
<feature type="domain" description="Fibronectin type-III" evidence="5">
    <location>
        <begin position="1945"/>
        <end position="2075"/>
    </location>
</feature>
<sequence length="2474" mass="271018">MRRYRFFAALQLIMFFVCLSLPQNAPATGQFSHSAWPKDTGAPVNSSPVLGDLDGDGVLEIIVGSDNHKVYAWKPDGTLMPGWPVTTGDSVRSSPALEDLDGDGHLDVIVGSFDNKLYAWNFNGSLLPGWPVTTGSVIYSSPAVGDIDGDQRPEIVVGSFDNKVYAWNEDGTLTRGWPKPTGLFVYSSPALADIDNDGIAEVIVGTDNNRVFAWNGDGTEVAGWPTATEHVVPSSPAVGDVDNDGTLEIVVGSWDKVFMWNSQGERKPGWPVTAEHQVPSSPALADLTNDGRLEIIVGCKNGKVYAWDVNGQTVPGWPTITDAEISGSAVVGDMNGDGFMEVAIGSKDSKVYVWSADGRLLPGWPQYTGGEISSTPAIADIDGNGSIELVIGSKDNNVYAWNIETSGQRAPTLVWRNFRGNPSHSGRYGDNEGTLYITTRGPSEGTPAIEPEVRPSSSVPQTVRVIRAGPEQTRTLPAPERSGYQVPTPVPELGEGYINDLRITAYDEQSVTLSWTAPLGAYTPHAFYDIRYSPDPITQDNWERATQYADIIHLAPAESQEVHRLKNLRMPSTQSGETLYFSVVILDRVGGLFTPVGQLSNVVSIEPVDTEPPSKILDLKIVELDDSTLELSWTAPGDNGNQGTAAHYDLRFSDVPLNETTWLRAAQVSNVPAPLPAGMQQKIQVTKPSNTGETFWGLKVIDHADNISELSEVAVWGLQDVILPSRIVDLRAERTSADTVVLTWTATGDNQNIGQAAQYDIRYANAPITEADWQFANPVKNPPFPQKAGTPETYTIENAPVTGKIFVGIKSIDHSGNFSALSNVVEAAASDRTPPSTITDLQVEDIGKDWVTVSWTVQDADTAAYVLRYGGNIKVIRSWNEAADVNSLPVPSQPGTKEIATIEGLEENATYYVGLRVLDAQGNSSDTSNILRVKILGRSAPDAITDLVIEELRVEGITLNWTAPQQKLGGQNIKVDGYDIRYSLSELTEDTWQHAARLKSIPAPSAPQILETFTVKDGPKDAAYYLAIKSFDSLGNISGLSNVIRVPQPDKAPPEPVIDLLVEESGQDWIRVSWTATSDNMGQAKSQLIRIAPSLEAIKQWEQAEVVPNTMTPSPVGVKDAFTITGLQSNSSYYIAVKSVDAFGNQSEMSNIIRGKTKDAVAPAAIRDLQHTGTTQDVIVLQWTAPGENGMEGRAKTYDARYSQEPITSENWTRMPTVPFVPAPEQGGTRQTMDVSGLNPNTRYYFSVVAIDSSGNTSPLSNVISVLTGDTVAPGAITTLSAENVDSSSVFLNWLSPGDDALHDASERYEIRYSKTPLTEAEWTQAVKAQDSPRPSPSGTEERFLLSGLQKDTLYYIGVKTFDHGGNTSPLSNVVQVYTSNNFVADLELSEFSAETVTLTWTTPGGVISGGERQYDIRYATASMTEENWEDGVTVTNLSPQELLVKKPQTAEKITLSGLPQYEKMFFAVRVVPGADSHAQLSALSNVVELNRLDIIPPAKVNDLRLRDLGAAVNDMRSLMLSWQAPGDNLADGTASQYELRYGNERPSPENWDSLKPVSTVPEPLLAGTQQQVQLQVPAGEDTLYFALRTFDETLNVSELSNVVQWSPEDTRPPARIVDLKAERLANGDITVSWTAPGDNGNRGTAAFYDIRYSNKEKELSRWDKAIVVPGEPLPEAAGTSQEYVISGLMKDTTYYIAMTTTDDAKHESEISNIAIVEEVPPAQINDVAFVGGTETTVTLSWTAPEDRTAARVVKYDIRYAETLERIQQWKRAKKVSHSLIPRDAGTGETITVERLEPNKRYYFAIKALDHSKEKSEMSNVVTAYTADTIPPQLISDIQGSASEKDSITLTWTVVKDDDHHDIPEFYELRYSLEPISLENWEAVSLATDQLKPTELGAQMTYTVNGLEENTRYYFAIRAIDETGNISSLSNPIALRTEDVTAPQAIADLEAMFPTPNSIMLTWTCPSDTPGESRRSVSDTLILASGLPEEDTLISAYDIRYRKMTLDGKNFNEGDWETAERVLVPPTPLTPGSSEAFVIRNLEPNQSYYFAMKSVDRKGNISAISNAALETTLPTNRALQGITRTIAPDETPGWTLSQGQEIGELQQDASGAITLKKMRDSQGITTVDAITAVYPPKNTSLDLRQGELIFHVNSSSPFTMCTEVRAVESTEPYYLCYTPQKTRPASVTGQSESVEASPAMQPWKRRIENYVFFSLAPELLDGEWHEIRRDLTSDLLDGTGHIYRQASRFSVRGQDVSLREIRMQGAVFNSIADFEDRLPPLENGWKLHFGAGQVQLAQEPFQAGFSRSVSEGKAAGDVVISGINSRAIIGEERVNTFLYALSESDANIVVTYPRTGIAALSDKPVFQAHLKAGMEFKLILKVQTTDQREYYLAYLPEVTFSANRSQGTSGNYIYLPLHMMPEGDGWMLITANLEDDLRKNQLEYASTSWLSFHGQELSIDDVGFSTKELNRLLK</sequence>
<dbReference type="Pfam" id="PF00041">
    <property type="entry name" value="fn3"/>
    <property type="match status" value="4"/>
</dbReference>
<accession>A0A2G6KC75</accession>
<feature type="domain" description="Fibronectin type-III" evidence="5">
    <location>
        <begin position="1721"/>
        <end position="1829"/>
    </location>
</feature>
<feature type="domain" description="Fibronectin type-III" evidence="5">
    <location>
        <begin position="834"/>
        <end position="942"/>
    </location>
</feature>
<evidence type="ECO:0000256" key="4">
    <source>
        <dbReference type="SAM" id="SignalP"/>
    </source>
</evidence>
<dbReference type="Gene3D" id="2.60.40.10">
    <property type="entry name" value="Immunoglobulins"/>
    <property type="match status" value="11"/>
</dbReference>
<feature type="region of interest" description="Disordered" evidence="3">
    <location>
        <begin position="439"/>
        <end position="460"/>
    </location>
</feature>
<keyword evidence="2" id="KW-0677">Repeat</keyword>
<evidence type="ECO:0000256" key="1">
    <source>
        <dbReference type="ARBA" id="ARBA00022729"/>
    </source>
</evidence>
<comment type="caution">
    <text evidence="6">The sequence shown here is derived from an EMBL/GenBank/DDBJ whole genome shotgun (WGS) entry which is preliminary data.</text>
</comment>
<dbReference type="SMART" id="SM00060">
    <property type="entry name" value="FN3"/>
    <property type="match status" value="14"/>
</dbReference>
<keyword evidence="1 4" id="KW-0732">Signal</keyword>
<dbReference type="Proteomes" id="UP000230821">
    <property type="component" value="Unassembled WGS sequence"/>
</dbReference>
<feature type="domain" description="Fibronectin type-III" evidence="5">
    <location>
        <begin position="1053"/>
        <end position="1160"/>
    </location>
</feature>
<dbReference type="PANTHER" id="PTHR46708">
    <property type="entry name" value="TENASCIN"/>
    <property type="match status" value="1"/>
</dbReference>
<dbReference type="Pfam" id="PF13517">
    <property type="entry name" value="FG-GAP_3"/>
    <property type="match status" value="3"/>
</dbReference>